<feature type="compositionally biased region" description="Basic and acidic residues" evidence="1">
    <location>
        <begin position="86"/>
        <end position="96"/>
    </location>
</feature>
<accession>A0A7R8XEI2</accession>
<gene>
    <name evidence="2" type="ORF">DSTB1V02_LOCUS7976</name>
</gene>
<dbReference type="OrthoDB" id="6344011at2759"/>
<dbReference type="EMBL" id="CAJPEV010001726">
    <property type="protein sequence ID" value="CAG0894053.1"/>
    <property type="molecule type" value="Genomic_DNA"/>
</dbReference>
<evidence type="ECO:0000256" key="1">
    <source>
        <dbReference type="SAM" id="MobiDB-lite"/>
    </source>
</evidence>
<proteinExistence type="predicted"/>
<feature type="region of interest" description="Disordered" evidence="1">
    <location>
        <begin position="1"/>
        <end position="30"/>
    </location>
</feature>
<organism evidence="2">
    <name type="scientific">Darwinula stevensoni</name>
    <dbReference type="NCBI Taxonomy" id="69355"/>
    <lineage>
        <taxon>Eukaryota</taxon>
        <taxon>Metazoa</taxon>
        <taxon>Ecdysozoa</taxon>
        <taxon>Arthropoda</taxon>
        <taxon>Crustacea</taxon>
        <taxon>Oligostraca</taxon>
        <taxon>Ostracoda</taxon>
        <taxon>Podocopa</taxon>
        <taxon>Podocopida</taxon>
        <taxon>Darwinulocopina</taxon>
        <taxon>Darwinuloidea</taxon>
        <taxon>Darwinulidae</taxon>
        <taxon>Darwinula</taxon>
    </lineage>
</organism>
<reference evidence="2" key="1">
    <citation type="submission" date="2020-11" db="EMBL/GenBank/DDBJ databases">
        <authorList>
            <person name="Tran Van P."/>
        </authorList>
    </citation>
    <scope>NUCLEOTIDE SEQUENCE</scope>
</reference>
<keyword evidence="3" id="KW-1185">Reference proteome</keyword>
<dbReference type="EMBL" id="LR901243">
    <property type="protein sequence ID" value="CAD7248155.1"/>
    <property type="molecule type" value="Genomic_DNA"/>
</dbReference>
<protein>
    <submittedName>
        <fullName evidence="2">Uncharacterized protein</fullName>
    </submittedName>
</protein>
<evidence type="ECO:0000313" key="2">
    <source>
        <dbReference type="EMBL" id="CAD7248155.1"/>
    </source>
</evidence>
<sequence>MGCGSSKATEVSSTQATRHANPNSIASVEWKQIPEGVNGVRRGGGAGTGNSIAFEVPVSESIIKKHPPRRLQKLEDQQIATLNHQTIEEKQAEADRRRQRILSQRVQSAKRRSTQTARSGSRSADLDIAEGKAPPILRPIGGDGDDGGASL</sequence>
<name>A0A7R8XEI2_9CRUS</name>
<dbReference type="AlphaFoldDB" id="A0A7R8XEI2"/>
<feature type="region of interest" description="Disordered" evidence="1">
    <location>
        <begin position="84"/>
        <end position="151"/>
    </location>
</feature>
<feature type="compositionally biased region" description="Polar residues" evidence="1">
    <location>
        <begin position="1"/>
        <end position="26"/>
    </location>
</feature>
<evidence type="ECO:0000313" key="3">
    <source>
        <dbReference type="Proteomes" id="UP000677054"/>
    </source>
</evidence>
<dbReference type="Proteomes" id="UP000677054">
    <property type="component" value="Unassembled WGS sequence"/>
</dbReference>